<dbReference type="InterPro" id="IPR052698">
    <property type="entry name" value="MoCofactor_Util/Proc"/>
</dbReference>
<protein>
    <submittedName>
        <fullName evidence="3">XdhC family protein</fullName>
    </submittedName>
</protein>
<dbReference type="RefSeq" id="WP_331213888.1">
    <property type="nucleotide sequence ID" value="NZ_JAZGQK010000007.1"/>
</dbReference>
<dbReference type="PANTHER" id="PTHR30388:SF4">
    <property type="entry name" value="MOLYBDENUM COFACTOR INSERTION CHAPERONE PAOD"/>
    <property type="match status" value="1"/>
</dbReference>
<dbReference type="Pfam" id="PF02625">
    <property type="entry name" value="XdhC_CoxI"/>
    <property type="match status" value="1"/>
</dbReference>
<evidence type="ECO:0000259" key="1">
    <source>
        <dbReference type="Pfam" id="PF02625"/>
    </source>
</evidence>
<evidence type="ECO:0000313" key="3">
    <source>
        <dbReference type="EMBL" id="MEE6258760.1"/>
    </source>
</evidence>
<dbReference type="Pfam" id="PF13478">
    <property type="entry name" value="XdhC_C"/>
    <property type="match status" value="1"/>
</dbReference>
<sequence>MLELATDLARWARQGRRYAVATVIAVSGSAPRQPGAALAVDADGAALGTVSGGCVEGAVYELCREALVSGRSSTHRFGYSDESAFAVGLSCGGVIDVFVQPMPPLPDVGPDGSVTVARVVEGPDRLLGRAVQVRGGRLVGTFGIGALDRAVATARGTSLRRIPACESGPEVVLFVETTAPPPRMLVFGALDVAAELGTVGAFLGYRVTVCDPRPVFATAQRFPGVEVVVDWPHRYLDGTAVDDRTVICVLTHDPKFDVPLLRRALRMPAAYVGAMGSRRTHEERLRLLRAAGVEEDALSRLRSPVGLDLAAVTPAETALSIGAEIVARLRGGSGLPLTGLDGPIHRVGRENAGVAL</sequence>
<dbReference type="Gene3D" id="3.40.50.720">
    <property type="entry name" value="NAD(P)-binding Rossmann-like Domain"/>
    <property type="match status" value="1"/>
</dbReference>
<comment type="caution">
    <text evidence="3">The sequence shown here is derived from an EMBL/GenBank/DDBJ whole genome shotgun (WGS) entry which is preliminary data.</text>
</comment>
<dbReference type="InterPro" id="IPR003777">
    <property type="entry name" value="XdhC_CoxI"/>
</dbReference>
<feature type="domain" description="XdhC Rossmann" evidence="2">
    <location>
        <begin position="184"/>
        <end position="325"/>
    </location>
</feature>
<feature type="domain" description="XdhC- CoxI" evidence="1">
    <location>
        <begin position="11"/>
        <end position="78"/>
    </location>
</feature>
<dbReference type="InterPro" id="IPR027051">
    <property type="entry name" value="XdhC_Rossmann_dom"/>
</dbReference>
<name>A0ABU7RQK0_9ACTN</name>
<reference evidence="3 4" key="1">
    <citation type="submission" date="2024-01" db="EMBL/GenBank/DDBJ databases">
        <title>Genome insights into Plantactinospora sonchi sp. nov.</title>
        <authorList>
            <person name="Wang L."/>
        </authorList>
    </citation>
    <scope>NUCLEOTIDE SEQUENCE [LARGE SCALE GENOMIC DNA]</scope>
    <source>
        <strain evidence="3 4">NEAU-QY2</strain>
    </source>
</reference>
<evidence type="ECO:0000259" key="2">
    <source>
        <dbReference type="Pfam" id="PF13478"/>
    </source>
</evidence>
<dbReference type="EMBL" id="JAZGQK010000007">
    <property type="protein sequence ID" value="MEE6258760.1"/>
    <property type="molecule type" value="Genomic_DNA"/>
</dbReference>
<dbReference type="Proteomes" id="UP001332243">
    <property type="component" value="Unassembled WGS sequence"/>
</dbReference>
<proteinExistence type="predicted"/>
<accession>A0ABU7RQK0</accession>
<evidence type="ECO:0000313" key="4">
    <source>
        <dbReference type="Proteomes" id="UP001332243"/>
    </source>
</evidence>
<keyword evidence="4" id="KW-1185">Reference proteome</keyword>
<organism evidence="3 4">
    <name type="scientific">Plantactinospora sonchi</name>
    <dbReference type="NCBI Taxonomy" id="1544735"/>
    <lineage>
        <taxon>Bacteria</taxon>
        <taxon>Bacillati</taxon>
        <taxon>Actinomycetota</taxon>
        <taxon>Actinomycetes</taxon>
        <taxon>Micromonosporales</taxon>
        <taxon>Micromonosporaceae</taxon>
        <taxon>Plantactinospora</taxon>
    </lineage>
</organism>
<dbReference type="PANTHER" id="PTHR30388">
    <property type="entry name" value="ALDEHYDE OXIDOREDUCTASE MOLYBDENUM COFACTOR ASSEMBLY PROTEIN"/>
    <property type="match status" value="1"/>
</dbReference>
<gene>
    <name evidence="3" type="ORF">V1633_09695</name>
</gene>